<keyword evidence="2" id="KW-1185">Reference proteome</keyword>
<protein>
    <submittedName>
        <fullName evidence="1">Uncharacterized protein</fullName>
    </submittedName>
</protein>
<name>A0A0M6ZMH9_9HYPH</name>
<organism evidence="1 2">
    <name type="scientific">Roseibium album</name>
    <dbReference type="NCBI Taxonomy" id="311410"/>
    <lineage>
        <taxon>Bacteria</taxon>
        <taxon>Pseudomonadati</taxon>
        <taxon>Pseudomonadota</taxon>
        <taxon>Alphaproteobacteria</taxon>
        <taxon>Hyphomicrobiales</taxon>
        <taxon>Stappiaceae</taxon>
        <taxon>Roseibium</taxon>
    </lineage>
</organism>
<reference evidence="2" key="1">
    <citation type="submission" date="2015-07" db="EMBL/GenBank/DDBJ databases">
        <authorList>
            <person name="Rodrigo-Torres Lidia"/>
            <person name="Arahal R.David."/>
        </authorList>
    </citation>
    <scope>NUCLEOTIDE SEQUENCE [LARGE SCALE GENOMIC DNA]</scope>
    <source>
        <strain evidence="2">CECT 5096</strain>
    </source>
</reference>
<dbReference type="AlphaFoldDB" id="A0A0M6ZMH9"/>
<gene>
    <name evidence="1" type="ORF">LA5096_04553</name>
</gene>
<dbReference type="Proteomes" id="UP000049983">
    <property type="component" value="Unassembled WGS sequence"/>
</dbReference>
<dbReference type="EMBL" id="CXWC01000012">
    <property type="protein sequence ID" value="CTQ75845.1"/>
    <property type="molecule type" value="Genomic_DNA"/>
</dbReference>
<dbReference type="STRING" id="311410.LA5095_04150"/>
<proteinExistence type="predicted"/>
<evidence type="ECO:0000313" key="2">
    <source>
        <dbReference type="Proteomes" id="UP000049983"/>
    </source>
</evidence>
<sequence>MQHMRKWTEPQYAAKLPDRRQLEVFGAVQAFYHIPAPAAGRKDDFPRQRIQKSTESNIPLRNDAKTTVFDTVNVAITFCKSASSECTDTVRGAQLGEFRTRAFTA</sequence>
<accession>A0A0M6ZMH9</accession>
<evidence type="ECO:0000313" key="1">
    <source>
        <dbReference type="EMBL" id="CTQ75845.1"/>
    </source>
</evidence>